<accession>A0A1B9BBL3</accession>
<keyword evidence="3" id="KW-1185">Reference proteome</keyword>
<dbReference type="CDD" id="cd01081">
    <property type="entry name" value="Aldose_epim"/>
    <property type="match status" value="1"/>
</dbReference>
<reference evidence="2" key="2">
    <citation type="submission" date="2016-10" db="EMBL/GenBank/DDBJ databases">
        <authorList>
            <person name="Varghese N."/>
            <person name="Submissions S."/>
        </authorList>
    </citation>
    <scope>NUCLEOTIDE SEQUENCE</scope>
    <source>
        <strain evidence="2">DSM 20639</strain>
    </source>
</reference>
<evidence type="ECO:0000313" key="2">
    <source>
        <dbReference type="EMBL" id="SDE59488.1"/>
    </source>
</evidence>
<dbReference type="RefSeq" id="WP_065415401.1">
    <property type="nucleotide sequence ID" value="NZ_FNAU01000015.1"/>
</dbReference>
<dbReference type="AlphaFoldDB" id="A0A1B9BBL3"/>
<dbReference type="OrthoDB" id="4739604at2"/>
<dbReference type="Proteomes" id="UP001273799">
    <property type="component" value="Unassembled WGS sequence"/>
</dbReference>
<reference evidence="3" key="1">
    <citation type="submission" date="2016-10" db="EMBL/GenBank/DDBJ databases">
        <authorList>
            <person name="Varghese N."/>
        </authorList>
    </citation>
    <scope>NUCLEOTIDE SEQUENCE [LARGE SCALE GENOMIC DNA]</scope>
    <source>
        <strain evidence="3">DSM 20639</strain>
    </source>
</reference>
<dbReference type="GO" id="GO:0016853">
    <property type="term" value="F:isomerase activity"/>
    <property type="evidence" value="ECO:0007669"/>
    <property type="project" value="InterPro"/>
</dbReference>
<dbReference type="Proteomes" id="UP000182744">
    <property type="component" value="Unassembled WGS sequence"/>
</dbReference>
<dbReference type="GO" id="GO:0030246">
    <property type="term" value="F:carbohydrate binding"/>
    <property type="evidence" value="ECO:0007669"/>
    <property type="project" value="InterPro"/>
</dbReference>
<evidence type="ECO:0000313" key="3">
    <source>
        <dbReference type="Proteomes" id="UP000182744"/>
    </source>
</evidence>
<dbReference type="InterPro" id="IPR008183">
    <property type="entry name" value="Aldose_1/G6P_1-epimerase"/>
</dbReference>
<organism evidence="2 3">
    <name type="scientific">Actinobaculum suis</name>
    <dbReference type="NCBI Taxonomy" id="1657"/>
    <lineage>
        <taxon>Bacteria</taxon>
        <taxon>Bacillati</taxon>
        <taxon>Actinomycetota</taxon>
        <taxon>Actinomycetes</taxon>
        <taxon>Actinomycetales</taxon>
        <taxon>Actinomycetaceae</taxon>
        <taxon>Actinobaculum</taxon>
    </lineage>
</organism>
<dbReference type="GO" id="GO:0005975">
    <property type="term" value="P:carbohydrate metabolic process"/>
    <property type="evidence" value="ECO:0007669"/>
    <property type="project" value="InterPro"/>
</dbReference>
<proteinExistence type="predicted"/>
<dbReference type="Gene3D" id="2.70.98.10">
    <property type="match status" value="1"/>
</dbReference>
<gene>
    <name evidence="1" type="ORF">R6G71_04005</name>
    <name evidence="2" type="ORF">SAMN05421878_11532</name>
</gene>
<protein>
    <submittedName>
        <fullName evidence="2">Aldose 1-epimerase</fullName>
    </submittedName>
</protein>
<dbReference type="SUPFAM" id="SSF74650">
    <property type="entry name" value="Galactose mutarotase-like"/>
    <property type="match status" value="1"/>
</dbReference>
<evidence type="ECO:0000313" key="1">
    <source>
        <dbReference type="EMBL" id="MDY5153216.1"/>
    </source>
</evidence>
<dbReference type="EMBL" id="JAWNFU010000002">
    <property type="protein sequence ID" value="MDY5153216.1"/>
    <property type="molecule type" value="Genomic_DNA"/>
</dbReference>
<dbReference type="EMBL" id="FNAU01000015">
    <property type="protein sequence ID" value="SDE59488.1"/>
    <property type="molecule type" value="Genomic_DNA"/>
</dbReference>
<dbReference type="InterPro" id="IPR014718">
    <property type="entry name" value="GH-type_carb-bd"/>
</dbReference>
<reference evidence="1" key="3">
    <citation type="submission" date="2023-10" db="EMBL/GenBank/DDBJ databases">
        <title>Whole Genome based description of the genera Actinobaculum and Actinotignum reveals a complex phylogenetic relationship within the species included in the genus Actinotignum.</title>
        <authorList>
            <person name="Jensen C.S."/>
            <person name="Dargis R."/>
            <person name="Kemp M."/>
            <person name="Christensen J.J."/>
        </authorList>
    </citation>
    <scope>NUCLEOTIDE SEQUENCE</scope>
    <source>
        <strain evidence="1">Actinobaculum_suis_CCUG19206T</strain>
    </source>
</reference>
<dbReference type="InterPro" id="IPR011013">
    <property type="entry name" value="Gal_mutarotase_sf_dom"/>
</dbReference>
<sequence length="321" mass="34289">MAQQLTRISAEEFDGVPAWRLRSPDGATGLIARQGGTLLSWQPEPGVEVIDGYTTAAELQAVAGKRSLISVPWVGEIDGGTYQFGGKTYQVKQAANGLLSKVEMRRVRAGDALMLAGTIKPSAAYPWKLEVSVVFALEQGLDERRHLSLTVSVKNASGEEAPVAIGWSPYVKLPEVAGISNLSLSVRARTRIAANPAGVPIPGDAALTGVSSPVVYEYIGREKLRETFTNLVPNSDGVVVTRIGDPATGSFLQLTQEPAESPFVAVSTGDSLERDARQALALAPRTAMVNAFNRPDQAVFLRLGRGERRSMTATLSYKAAR</sequence>
<dbReference type="Pfam" id="PF01263">
    <property type="entry name" value="Aldose_epim"/>
    <property type="match status" value="1"/>
</dbReference>
<name>A0A1B9BBL3_9ACTO</name>